<dbReference type="SUPFAM" id="SSF103491">
    <property type="entry name" value="Preprotein translocase SecY subunit"/>
    <property type="match status" value="1"/>
</dbReference>
<keyword evidence="10" id="KW-1003">Cell membrane</keyword>
<dbReference type="GO" id="GO:0043952">
    <property type="term" value="P:protein transport by the Sec complex"/>
    <property type="evidence" value="ECO:0007669"/>
    <property type="project" value="UniProtKB-UniRule"/>
</dbReference>
<feature type="transmembrane region" description="Helical" evidence="10">
    <location>
        <begin position="148"/>
        <end position="166"/>
    </location>
</feature>
<evidence type="ECO:0000256" key="5">
    <source>
        <dbReference type="ARBA" id="ARBA00022927"/>
    </source>
</evidence>
<comment type="function">
    <text evidence="10">The central subunit of the protein translocation channel SecYEG. Consists of two halves formed by TMs 1-5 and 6-10. These two domains form a lateral gate at the front which open onto the bilayer between TMs 2 and 7, and are clamped together by SecE at the back. The channel is closed by both a pore ring composed of hydrophobic SecY resides and a short helix (helix 2A) on the extracellular side of the membrane which forms a plug. The plug probably moves laterally to allow the channel to open. The ring and the pore may move independently.</text>
</comment>
<dbReference type="GO" id="GO:0065002">
    <property type="term" value="P:intracellular protein transmembrane transport"/>
    <property type="evidence" value="ECO:0007669"/>
    <property type="project" value="UniProtKB-UniRule"/>
</dbReference>
<evidence type="ECO:0000256" key="1">
    <source>
        <dbReference type="ARBA" id="ARBA00004141"/>
    </source>
</evidence>
<dbReference type="GO" id="GO:0005886">
    <property type="term" value="C:plasma membrane"/>
    <property type="evidence" value="ECO:0007669"/>
    <property type="project" value="UniProtKB-SubCell"/>
</dbReference>
<feature type="transmembrane region" description="Helical" evidence="10">
    <location>
        <begin position="304"/>
        <end position="322"/>
    </location>
</feature>
<feature type="transmembrane region" description="Helical" evidence="10">
    <location>
        <begin position="178"/>
        <end position="198"/>
    </location>
</feature>
<evidence type="ECO:0000313" key="12">
    <source>
        <dbReference type="EMBL" id="PDZ94733.1"/>
    </source>
</evidence>
<dbReference type="PRINTS" id="PR00303">
    <property type="entry name" value="SECYTRNLCASE"/>
</dbReference>
<feature type="transmembrane region" description="Helical" evidence="10">
    <location>
        <begin position="263"/>
        <end position="284"/>
    </location>
</feature>
<dbReference type="Pfam" id="PF00344">
    <property type="entry name" value="SecY"/>
    <property type="match status" value="1"/>
</dbReference>
<reference evidence="12 13" key="1">
    <citation type="submission" date="2017-09" db="EMBL/GenBank/DDBJ databases">
        <title>Large-scale bioinformatics analysis of Bacillus genomes uncovers conserved roles of natural products in bacterial physiology.</title>
        <authorList>
            <consortium name="Agbiome Team Llc"/>
            <person name="Bleich R.M."/>
            <person name="Grubbs K.J."/>
            <person name="Santa Maria K.C."/>
            <person name="Allen S.E."/>
            <person name="Farag S."/>
            <person name="Shank E.A."/>
            <person name="Bowers A."/>
        </authorList>
    </citation>
    <scope>NUCLEOTIDE SEQUENCE [LARGE SCALE GENOMIC DNA]</scope>
    <source>
        <strain evidence="12 13">AFS092789</strain>
    </source>
</reference>
<keyword evidence="6 10" id="KW-1133">Transmembrane helix</keyword>
<feature type="transmembrane region" description="Helical" evidence="10">
    <location>
        <begin position="356"/>
        <end position="378"/>
    </location>
</feature>
<dbReference type="PANTHER" id="PTHR10906">
    <property type="entry name" value="SECY/SEC61-ALPHA FAMILY MEMBER"/>
    <property type="match status" value="1"/>
</dbReference>
<dbReference type="EMBL" id="NVMX01000123">
    <property type="protein sequence ID" value="PDZ94733.1"/>
    <property type="molecule type" value="Genomic_DNA"/>
</dbReference>
<keyword evidence="4 10" id="KW-0812">Transmembrane</keyword>
<dbReference type="InterPro" id="IPR026593">
    <property type="entry name" value="SecY"/>
</dbReference>
<evidence type="ECO:0000256" key="9">
    <source>
        <dbReference type="ARBA" id="ARBA00039733"/>
    </source>
</evidence>
<evidence type="ECO:0000256" key="8">
    <source>
        <dbReference type="ARBA" id="ARBA00023136"/>
    </source>
</evidence>
<evidence type="ECO:0000256" key="11">
    <source>
        <dbReference type="RuleBase" id="RU004349"/>
    </source>
</evidence>
<feature type="transmembrane region" description="Helical" evidence="10">
    <location>
        <begin position="115"/>
        <end position="136"/>
    </location>
</feature>
<dbReference type="GO" id="GO:0006605">
    <property type="term" value="P:protein targeting"/>
    <property type="evidence" value="ECO:0007669"/>
    <property type="project" value="UniProtKB-UniRule"/>
</dbReference>
<evidence type="ECO:0000256" key="6">
    <source>
        <dbReference type="ARBA" id="ARBA00022989"/>
    </source>
</evidence>
<dbReference type="AlphaFoldDB" id="A0A9X6STW9"/>
<keyword evidence="5 10" id="KW-0653">Protein transport</keyword>
<dbReference type="PIRSF" id="PIRSF004557">
    <property type="entry name" value="SecY"/>
    <property type="match status" value="1"/>
</dbReference>
<dbReference type="HAMAP" id="MF_01465">
    <property type="entry name" value="SecY"/>
    <property type="match status" value="1"/>
</dbReference>
<feature type="transmembrane region" description="Helical" evidence="10">
    <location>
        <begin position="20"/>
        <end position="38"/>
    </location>
</feature>
<dbReference type="RefSeq" id="WP_098006729.1">
    <property type="nucleotide sequence ID" value="NZ_JAWLRU010000002.1"/>
</dbReference>
<dbReference type="FunFam" id="1.10.3370.10:FF:000001">
    <property type="entry name" value="Preprotein translocase subunit SecY"/>
    <property type="match status" value="1"/>
</dbReference>
<evidence type="ECO:0000256" key="3">
    <source>
        <dbReference type="ARBA" id="ARBA00022448"/>
    </source>
</evidence>
<dbReference type="InterPro" id="IPR023201">
    <property type="entry name" value="SecY_dom_sf"/>
</dbReference>
<evidence type="ECO:0000256" key="7">
    <source>
        <dbReference type="ARBA" id="ARBA00023010"/>
    </source>
</evidence>
<sequence length="423" mass="46700">MRLFRDIFSIKDLRKKIGFVFLMLFLYKVGTYIVVPGIDSSLLDNLSKQGGMLGFANMLSGGALQRFSIFALGIVPYITASIVVQLLQMDVVPKLTEWNKQGEKGKKKTKRLTRYLAIILALIQSFGMAFSFNAMFPGLVTNPTVKTYIIISLVITLGTIILMVMGELIDKKGIGQGMSVIITAGIAMGIPNAAYAYYVTDIQGVDNVFIAILKTVLLLIFVSLLIVGIIHVQRAERRVSIKYPNQNMGTQTSTLPIKINSAGVIPVIFSVSILMFPTTIAQFFKDSEVAQFIIKYFNYNHPVGMAFYAIMIILFAYFYAFVQMSPEKIAENLKKSGGFIPGIRPGKSTENYISKILSRLTLIGALFLTFLSVTPMIIGKITALPPQIQIGGTSLIIIVGVALDVASRVNSYLIDRKYDSFLK</sequence>
<keyword evidence="7 10" id="KW-0811">Translocation</keyword>
<gene>
    <name evidence="10" type="primary">secY</name>
    <name evidence="12" type="ORF">CON36_32185</name>
</gene>
<dbReference type="InterPro" id="IPR002208">
    <property type="entry name" value="SecY/SEC61-alpha"/>
</dbReference>
<dbReference type="NCBIfam" id="TIGR00967">
    <property type="entry name" value="3a0501s007"/>
    <property type="match status" value="1"/>
</dbReference>
<feature type="transmembrane region" description="Helical" evidence="10">
    <location>
        <begin position="390"/>
        <end position="407"/>
    </location>
</feature>
<comment type="subunit">
    <text evidence="10">Component of the Sec protein translocase complex. Heterotrimer consisting of SecY, SecE and SecG subunits. The heterotrimers can form oligomers, although 1 heterotrimer is thought to be able to translocate proteins. Interacts with the ribosome. Interacts with SecDF, and other proteins may be involved. Interacts with SecA.</text>
</comment>
<dbReference type="PROSITE" id="PS00755">
    <property type="entry name" value="SECY_1"/>
    <property type="match status" value="1"/>
</dbReference>
<organism evidence="12 13">
    <name type="scientific">Bacillus cereus</name>
    <dbReference type="NCBI Taxonomy" id="1396"/>
    <lineage>
        <taxon>Bacteria</taxon>
        <taxon>Bacillati</taxon>
        <taxon>Bacillota</taxon>
        <taxon>Bacilli</taxon>
        <taxon>Bacillales</taxon>
        <taxon>Bacillaceae</taxon>
        <taxon>Bacillus</taxon>
        <taxon>Bacillus cereus group</taxon>
    </lineage>
</organism>
<dbReference type="InterPro" id="IPR030659">
    <property type="entry name" value="SecY_CS"/>
</dbReference>
<comment type="caution">
    <text evidence="12">The sequence shown here is derived from an EMBL/GenBank/DDBJ whole genome shotgun (WGS) entry which is preliminary data.</text>
</comment>
<comment type="subcellular location">
    <subcellularLocation>
        <location evidence="10">Cell membrane</location>
        <topology evidence="10">Multi-pass membrane protein</topology>
    </subcellularLocation>
    <subcellularLocation>
        <location evidence="1">Membrane</location>
        <topology evidence="1">Multi-pass membrane protein</topology>
    </subcellularLocation>
</comment>
<dbReference type="Proteomes" id="UP000219922">
    <property type="component" value="Unassembled WGS sequence"/>
</dbReference>
<keyword evidence="3 10" id="KW-0813">Transport</keyword>
<accession>A0A9X6STW9</accession>
<evidence type="ECO:0000313" key="13">
    <source>
        <dbReference type="Proteomes" id="UP000219922"/>
    </source>
</evidence>
<name>A0A9X6STW9_BACCE</name>
<feature type="transmembrane region" description="Helical" evidence="10">
    <location>
        <begin position="210"/>
        <end position="232"/>
    </location>
</feature>
<evidence type="ECO:0000256" key="4">
    <source>
        <dbReference type="ARBA" id="ARBA00022692"/>
    </source>
</evidence>
<dbReference type="Gene3D" id="1.10.3370.10">
    <property type="entry name" value="SecY subunit domain"/>
    <property type="match status" value="1"/>
</dbReference>
<protein>
    <recommendedName>
        <fullName evidence="9 10">Protein translocase subunit SecY</fullName>
    </recommendedName>
</protein>
<evidence type="ECO:0000256" key="2">
    <source>
        <dbReference type="ARBA" id="ARBA00005751"/>
    </source>
</evidence>
<feature type="transmembrane region" description="Helical" evidence="10">
    <location>
        <begin position="67"/>
        <end position="87"/>
    </location>
</feature>
<keyword evidence="8 10" id="KW-0472">Membrane</keyword>
<evidence type="ECO:0000256" key="10">
    <source>
        <dbReference type="HAMAP-Rule" id="MF_01465"/>
    </source>
</evidence>
<proteinExistence type="inferred from homology"/>
<comment type="similarity">
    <text evidence="2 10 11">Belongs to the SecY/SEC61-alpha family.</text>
</comment>